<dbReference type="AlphaFoldDB" id="A0A6B8KCE5"/>
<name>A0A6B8KCE5_9HYPH</name>
<protein>
    <recommendedName>
        <fullName evidence="2">Metalloprotease TldD/E C-terminal domain-containing protein</fullName>
    </recommendedName>
</protein>
<dbReference type="Pfam" id="PF19289">
    <property type="entry name" value="PmbA_TldD_3rd"/>
    <property type="match status" value="1"/>
</dbReference>
<dbReference type="SUPFAM" id="SSF111283">
    <property type="entry name" value="Putative modulator of DNA gyrase, PmbA/TldD"/>
    <property type="match status" value="1"/>
</dbReference>
<reference evidence="3 4" key="1">
    <citation type="submission" date="2019-11" db="EMBL/GenBank/DDBJ databases">
        <title>The genome sequence of Methylocystis heyeri.</title>
        <authorList>
            <person name="Oshkin I.Y."/>
            <person name="Miroshnikov K."/>
            <person name="Dedysh S.N."/>
        </authorList>
    </citation>
    <scope>NUCLEOTIDE SEQUENCE [LARGE SCALE GENOMIC DNA]</scope>
    <source>
        <strain evidence="3 4">H2</strain>
    </source>
</reference>
<dbReference type="InterPro" id="IPR035068">
    <property type="entry name" value="TldD/PmbA_N"/>
</dbReference>
<dbReference type="PANTHER" id="PTHR43421">
    <property type="entry name" value="METALLOPROTEASE PMBA"/>
    <property type="match status" value="1"/>
</dbReference>
<dbReference type="Gene3D" id="3.30.2290.10">
    <property type="entry name" value="PmbA/TldD superfamily"/>
    <property type="match status" value="1"/>
</dbReference>
<dbReference type="GO" id="GO:0006508">
    <property type="term" value="P:proteolysis"/>
    <property type="evidence" value="ECO:0007669"/>
    <property type="project" value="InterPro"/>
</dbReference>
<dbReference type="GO" id="GO:0005829">
    <property type="term" value="C:cytosol"/>
    <property type="evidence" value="ECO:0007669"/>
    <property type="project" value="TreeGrafter"/>
</dbReference>
<sequence>MVRRGRLVRQETADRRRHGRAGDQMQDHCGRPGLTSLQNASLDDFSAELVARALARGASAAQARASDDRYFEMQFDNRGYDLVRSVQNAAASITVFLDGKRGDASLNGRSTEEVAAALDSAFFAAEAGVADEANDVAAAPSLPASRHGLDIADRATMGEGVESLLARLRSEFPLVRIRDSLHSFSDVETAFANSRGVAQKERRARYNFSALFMAREGSRASSVNWAEASSYQPFGNPFHALGLGRLLDEAVRSLDPRPVPCKFEGDVIITPECFAGLAGSIGEALSGASLFAGTTPFVDKKGEMIASPLFSLANRPCDKSAPGGADFDGFGVPTSDLEIVTNGRLNDFLIDYFFSRKLKAPQTAGAWRFTVTSGDASLAAMIAGVKRGILFSRFSGGGPNSNLDFTGVAKNSFYIEDGEIRHALGETMVSGNFQELLKNIYAVSRERVDFGSASYPWLAASGVVISSK</sequence>
<dbReference type="KEGG" id="mhey:H2LOC_003120"/>
<feature type="region of interest" description="Disordered" evidence="1">
    <location>
        <begin position="1"/>
        <end position="32"/>
    </location>
</feature>
<evidence type="ECO:0000313" key="4">
    <source>
        <dbReference type="Proteomes" id="UP000309061"/>
    </source>
</evidence>
<dbReference type="InterPro" id="IPR036059">
    <property type="entry name" value="TldD/PmbA_sf"/>
</dbReference>
<evidence type="ECO:0000256" key="1">
    <source>
        <dbReference type="SAM" id="MobiDB-lite"/>
    </source>
</evidence>
<dbReference type="InterPro" id="IPR045569">
    <property type="entry name" value="Metalloprtase-TldD/E_C"/>
</dbReference>
<dbReference type="InterPro" id="IPR047657">
    <property type="entry name" value="PmbA"/>
</dbReference>
<evidence type="ECO:0000259" key="2">
    <source>
        <dbReference type="Pfam" id="PF19289"/>
    </source>
</evidence>
<evidence type="ECO:0000313" key="3">
    <source>
        <dbReference type="EMBL" id="QGM44761.1"/>
    </source>
</evidence>
<gene>
    <name evidence="3" type="ORF">H2LOC_003120</name>
</gene>
<dbReference type="EMBL" id="CP046052">
    <property type="protein sequence ID" value="QGM44761.1"/>
    <property type="molecule type" value="Genomic_DNA"/>
</dbReference>
<accession>A0A6B8KCE5</accession>
<feature type="domain" description="Metalloprotease TldD/E C-terminal" evidence="2">
    <location>
        <begin position="266"/>
        <end position="466"/>
    </location>
</feature>
<proteinExistence type="predicted"/>
<dbReference type="OrthoDB" id="9803618at2"/>
<dbReference type="GO" id="GO:0008237">
    <property type="term" value="F:metallopeptidase activity"/>
    <property type="evidence" value="ECO:0007669"/>
    <property type="project" value="InterPro"/>
</dbReference>
<dbReference type="PANTHER" id="PTHR43421:SF1">
    <property type="entry name" value="METALLOPROTEASE PMBA"/>
    <property type="match status" value="1"/>
</dbReference>
<organism evidence="3 4">
    <name type="scientific">Methylocystis heyeri</name>
    <dbReference type="NCBI Taxonomy" id="391905"/>
    <lineage>
        <taxon>Bacteria</taxon>
        <taxon>Pseudomonadati</taxon>
        <taxon>Pseudomonadota</taxon>
        <taxon>Alphaproteobacteria</taxon>
        <taxon>Hyphomicrobiales</taxon>
        <taxon>Methylocystaceae</taxon>
        <taxon>Methylocystis</taxon>
    </lineage>
</organism>
<dbReference type="Proteomes" id="UP000309061">
    <property type="component" value="Chromosome"/>
</dbReference>
<keyword evidence="4" id="KW-1185">Reference proteome</keyword>